<gene>
    <name evidence="2" type="ORF">OFLC_LOCUS2932</name>
</gene>
<dbReference type="CDD" id="cd01099">
    <property type="entry name" value="PAN_AP_HGF"/>
    <property type="match status" value="1"/>
</dbReference>
<accession>A0A183H621</accession>
<organism evidence="4">
    <name type="scientific">Onchocerca flexuosa</name>
    <dbReference type="NCBI Taxonomy" id="387005"/>
    <lineage>
        <taxon>Eukaryota</taxon>
        <taxon>Metazoa</taxon>
        <taxon>Ecdysozoa</taxon>
        <taxon>Nematoda</taxon>
        <taxon>Chromadorea</taxon>
        <taxon>Rhabditida</taxon>
        <taxon>Spirurina</taxon>
        <taxon>Spiruromorpha</taxon>
        <taxon>Filarioidea</taxon>
        <taxon>Onchocercidae</taxon>
        <taxon>Onchocerca</taxon>
    </lineage>
</organism>
<evidence type="ECO:0000259" key="1">
    <source>
        <dbReference type="PROSITE" id="PS50948"/>
    </source>
</evidence>
<name>A0A183H621_9BILA</name>
<dbReference type="AlphaFoldDB" id="A0A183H621"/>
<evidence type="ECO:0000313" key="4">
    <source>
        <dbReference type="WBParaSite" id="OFLC_0000293101-mRNA-1"/>
    </source>
</evidence>
<dbReference type="PANTHER" id="PTHR47327">
    <property type="entry name" value="FI18240P1-RELATED"/>
    <property type="match status" value="1"/>
</dbReference>
<dbReference type="EMBL" id="UZAJ01001823">
    <property type="protein sequence ID" value="VDO34712.1"/>
    <property type="molecule type" value="Genomic_DNA"/>
</dbReference>
<dbReference type="InterPro" id="IPR052774">
    <property type="entry name" value="Celegans_DevNeuronal_Protein"/>
</dbReference>
<feature type="domain" description="Apple" evidence="1">
    <location>
        <begin position="285"/>
        <end position="370"/>
    </location>
</feature>
<dbReference type="PROSITE" id="PS50948">
    <property type="entry name" value="PAN"/>
    <property type="match status" value="2"/>
</dbReference>
<dbReference type="Pfam" id="PF00024">
    <property type="entry name" value="PAN_1"/>
    <property type="match status" value="2"/>
</dbReference>
<dbReference type="GO" id="GO:0009653">
    <property type="term" value="P:anatomical structure morphogenesis"/>
    <property type="evidence" value="ECO:0007669"/>
    <property type="project" value="TreeGrafter"/>
</dbReference>
<sequence length="386" mass="44759">MNSSEAQKLLETFKILAANFLHFYCNFCIINVEIPFPGDVCFRVYNESIVINAQPYERRSNMQLEKCKQRCMQSQNGIYNCRSFVYDFADKVSLQIFRKNSSFLAYFENLKLLHLYLHNLNGRNINAICDFYTHQGDKLPAKLLKYYEHLYLEPTFADGCDFEYASRELSSTELLNVLTSNNTNQEICEKGKVAKFLETQGFKLDSANRVDLKGYNLDACSDACTNNINDKKDTFGCRSFDYHGNGCSLFGEAAVPTGTRQLKQDFHTSYYEKICIDANLMSNECQNVRRFPQMLLVGFAEIVVTARSLIECFENCLKSRQSFGTNCTSVIYFYEELEQNCILNSENRQTQRNLFVKENIDTVDYFEINCPLRKRKKVIDDLVFRS</sequence>
<protein>
    <submittedName>
        <fullName evidence="4">Apple domain-containing protein</fullName>
    </submittedName>
</protein>
<evidence type="ECO:0000313" key="3">
    <source>
        <dbReference type="Proteomes" id="UP000267606"/>
    </source>
</evidence>
<proteinExistence type="predicted"/>
<dbReference type="PANTHER" id="PTHR47327:SF21">
    <property type="entry name" value="APPLE DOMAIN-CONTAINING PROTEIN"/>
    <property type="match status" value="1"/>
</dbReference>
<dbReference type="SUPFAM" id="SSF57414">
    <property type="entry name" value="Hairpin loop containing domain-like"/>
    <property type="match status" value="3"/>
</dbReference>
<feature type="domain" description="Apple" evidence="1">
    <location>
        <begin position="188"/>
        <end position="275"/>
    </location>
</feature>
<dbReference type="InterPro" id="IPR003609">
    <property type="entry name" value="Pan_app"/>
</dbReference>
<dbReference type="WBParaSite" id="OFLC_0000293101-mRNA-1">
    <property type="protein sequence ID" value="OFLC_0000293101-mRNA-1"/>
    <property type="gene ID" value="OFLC_0000293101"/>
</dbReference>
<dbReference type="Proteomes" id="UP000267606">
    <property type="component" value="Unassembled WGS sequence"/>
</dbReference>
<dbReference type="SMART" id="SM00473">
    <property type="entry name" value="PAN_AP"/>
    <property type="match status" value="3"/>
</dbReference>
<reference evidence="4" key="1">
    <citation type="submission" date="2016-06" db="UniProtKB">
        <authorList>
            <consortium name="WormBaseParasite"/>
        </authorList>
    </citation>
    <scope>IDENTIFICATION</scope>
</reference>
<evidence type="ECO:0000313" key="2">
    <source>
        <dbReference type="EMBL" id="VDO34712.1"/>
    </source>
</evidence>
<reference evidence="2 3" key="2">
    <citation type="submission" date="2018-11" db="EMBL/GenBank/DDBJ databases">
        <authorList>
            <consortium name="Pathogen Informatics"/>
        </authorList>
    </citation>
    <scope>NUCLEOTIDE SEQUENCE [LARGE SCALE GENOMIC DNA]</scope>
</reference>
<dbReference type="Gene3D" id="3.50.4.10">
    <property type="entry name" value="Hepatocyte Growth Factor"/>
    <property type="match status" value="3"/>
</dbReference>
<keyword evidence="3" id="KW-1185">Reference proteome</keyword>